<reference evidence="2" key="1">
    <citation type="submission" date="2021-10" db="EMBL/GenBank/DDBJ databases">
        <title>Novel species in genus Arthrobacter.</title>
        <authorList>
            <person name="Liu Y."/>
        </authorList>
    </citation>
    <scope>NUCLEOTIDE SEQUENCE</scope>
    <source>
        <strain evidence="2">Zg-Y453</strain>
    </source>
</reference>
<evidence type="ECO:0000256" key="1">
    <source>
        <dbReference type="SAM" id="Phobius"/>
    </source>
</evidence>
<gene>
    <name evidence="2" type="ORF">LJ757_16815</name>
</gene>
<evidence type="ECO:0000313" key="2">
    <source>
        <dbReference type="EMBL" id="MCC3299457.1"/>
    </source>
</evidence>
<keyword evidence="3" id="KW-1185">Reference proteome</keyword>
<dbReference type="RefSeq" id="WP_227897443.1">
    <property type="nucleotide sequence ID" value="NZ_CP099467.1"/>
</dbReference>
<accession>A0A9X1SE26</accession>
<evidence type="ECO:0000313" key="3">
    <source>
        <dbReference type="Proteomes" id="UP001139158"/>
    </source>
</evidence>
<proteinExistence type="predicted"/>
<dbReference type="Proteomes" id="UP001139158">
    <property type="component" value="Unassembled WGS sequence"/>
</dbReference>
<keyword evidence="1" id="KW-0812">Transmembrane</keyword>
<dbReference type="AlphaFoldDB" id="A0A9X1SE26"/>
<organism evidence="2 3">
    <name type="scientific">Arthrobacter caoxuetaonis</name>
    <dbReference type="NCBI Taxonomy" id="2886935"/>
    <lineage>
        <taxon>Bacteria</taxon>
        <taxon>Bacillati</taxon>
        <taxon>Actinomycetota</taxon>
        <taxon>Actinomycetes</taxon>
        <taxon>Micrococcales</taxon>
        <taxon>Micrococcaceae</taxon>
        <taxon>Arthrobacter</taxon>
    </lineage>
</organism>
<protein>
    <submittedName>
        <fullName evidence="2">Uncharacterized protein</fullName>
    </submittedName>
</protein>
<keyword evidence="1" id="KW-0472">Membrane</keyword>
<sequence length="127" mass="14176">MSFSLKTLSPGWKKALGWVLAAAVSIAHIQILFRIQMPEDHFLWMYPLLLAVPAIVSTILLPGEIRHWYRWAAIIGLSFSVYVEALPLVLAIGGTYALHQAWAVERTLPVGDLIRFRRSPKLAEAAA</sequence>
<name>A0A9X1SE26_9MICC</name>
<feature type="transmembrane region" description="Helical" evidence="1">
    <location>
        <begin position="15"/>
        <end position="35"/>
    </location>
</feature>
<feature type="transmembrane region" description="Helical" evidence="1">
    <location>
        <begin position="42"/>
        <end position="62"/>
    </location>
</feature>
<keyword evidence="1" id="KW-1133">Transmembrane helix</keyword>
<feature type="transmembrane region" description="Helical" evidence="1">
    <location>
        <begin position="68"/>
        <end position="98"/>
    </location>
</feature>
<dbReference type="EMBL" id="JAJFZV010000018">
    <property type="protein sequence ID" value="MCC3299457.1"/>
    <property type="molecule type" value="Genomic_DNA"/>
</dbReference>
<comment type="caution">
    <text evidence="2">The sequence shown here is derived from an EMBL/GenBank/DDBJ whole genome shotgun (WGS) entry which is preliminary data.</text>
</comment>